<evidence type="ECO:0000313" key="1">
    <source>
        <dbReference type="EMBL" id="GAA3727960.1"/>
    </source>
</evidence>
<evidence type="ECO:0008006" key="3">
    <source>
        <dbReference type="Google" id="ProtNLM"/>
    </source>
</evidence>
<evidence type="ECO:0000313" key="2">
    <source>
        <dbReference type="Proteomes" id="UP001501367"/>
    </source>
</evidence>
<proteinExistence type="predicted"/>
<dbReference type="RefSeq" id="WP_233074002.1">
    <property type="nucleotide sequence ID" value="NZ_BAABDT010000001.1"/>
</dbReference>
<keyword evidence="2" id="KW-1185">Reference proteome</keyword>
<protein>
    <recommendedName>
        <fullName evidence="3">DUF402 domain-containing protein</fullName>
    </recommendedName>
</protein>
<dbReference type="Proteomes" id="UP001501367">
    <property type="component" value="Unassembled WGS sequence"/>
</dbReference>
<dbReference type="EMBL" id="BAABDT010000001">
    <property type="protein sequence ID" value="GAA3727960.1"/>
    <property type="molecule type" value="Genomic_DNA"/>
</dbReference>
<gene>
    <name evidence="1" type="ORF">GCM10022422_07280</name>
</gene>
<name>A0ABP7EZI9_9FLAO</name>
<comment type="caution">
    <text evidence="1">The sequence shown here is derived from an EMBL/GenBank/DDBJ whole genome shotgun (WGS) entry which is preliminary data.</text>
</comment>
<sequence length="148" mass="17146">MKNEKTPEWHAEMCHPANKYRVQMVKDEIFTLEGIRAGMPYGSSSGTWGSSGKMRTEQHGTPIGADLTYYAGYDNAFYRLKIDFPIERMKDLVRRNYAFCEAENNIIEEYKYEGDRDLLRDADAAHKSYDRMSSLVFDFAPKGMVWFG</sequence>
<reference evidence="2" key="1">
    <citation type="journal article" date="2019" name="Int. J. Syst. Evol. Microbiol.">
        <title>The Global Catalogue of Microorganisms (GCM) 10K type strain sequencing project: providing services to taxonomists for standard genome sequencing and annotation.</title>
        <authorList>
            <consortium name="The Broad Institute Genomics Platform"/>
            <consortium name="The Broad Institute Genome Sequencing Center for Infectious Disease"/>
            <person name="Wu L."/>
            <person name="Ma J."/>
        </authorList>
    </citation>
    <scope>NUCLEOTIDE SEQUENCE [LARGE SCALE GENOMIC DNA]</scope>
    <source>
        <strain evidence="2">JCM 17336</strain>
    </source>
</reference>
<accession>A0ABP7EZI9</accession>
<organism evidence="1 2">
    <name type="scientific">Flavobacterium ginsengisoli</name>
    <dbReference type="NCBI Taxonomy" id="871694"/>
    <lineage>
        <taxon>Bacteria</taxon>
        <taxon>Pseudomonadati</taxon>
        <taxon>Bacteroidota</taxon>
        <taxon>Flavobacteriia</taxon>
        <taxon>Flavobacteriales</taxon>
        <taxon>Flavobacteriaceae</taxon>
        <taxon>Flavobacterium</taxon>
    </lineage>
</organism>